<evidence type="ECO:0000313" key="12">
    <source>
        <dbReference type="EMBL" id="MUP12926.1"/>
    </source>
</evidence>
<dbReference type="EMBL" id="MBFA02000023">
    <property type="protein sequence ID" value="MUP12926.1"/>
    <property type="molecule type" value="Genomic_DNA"/>
</dbReference>
<dbReference type="EMBL" id="MBFE02000025">
    <property type="protein sequence ID" value="MUO44951.1"/>
    <property type="molecule type" value="Genomic_DNA"/>
</dbReference>
<evidence type="ECO:0000256" key="7">
    <source>
        <dbReference type="ARBA" id="ARBA00023136"/>
    </source>
</evidence>
<dbReference type="InterPro" id="IPR001789">
    <property type="entry name" value="Sig_transdc_resp-reg_receiver"/>
</dbReference>
<evidence type="ECO:0000256" key="1">
    <source>
        <dbReference type="ARBA" id="ARBA00000085"/>
    </source>
</evidence>
<evidence type="ECO:0000259" key="9">
    <source>
        <dbReference type="PROSITE" id="PS50109"/>
    </source>
</evidence>
<sequence length="378" mass="41724">MNTPVKFLLVDDLPENLLSLEALLRRPDLELVKARSGDEALELCLHHDFALALIDVQMPGLNGFELAELMRGNERTKRIPIIFVTAGAHSSERRFQGYEVGAVDFIQKPIEAHILRSKADVFLEVYRQRQTLAEQRDLLQSQAQALQLADKRKDQFLAVLAHELRNPLAALQGGLSLLKKVNGEEQTAKIGKLMQEQITHLSHLVDDLLDVSRITQGKIVLRKAFFDLRDAVESAVDMTRPAIDAKGHNLVVKLPERSCDAMADNVRITQCLANLLNNAAKYTPDGGQIYVELVEDVESFRLTVSDNGLGLTQEASTTIFAMFAQVDGHREHSHGGLGIGLALVKQLVELHEGSITVQSDGPGRGSAFVLNLPKAIEL</sequence>
<keyword evidence="3 8" id="KW-0597">Phosphoprotein</keyword>
<dbReference type="RefSeq" id="WP_012650521.1">
    <property type="nucleotide sequence ID" value="NZ_AP023282.1"/>
</dbReference>
<dbReference type="InterPro" id="IPR011006">
    <property type="entry name" value="CheY-like_superfamily"/>
</dbReference>
<comment type="caution">
    <text evidence="12">The sequence shown here is derived from an EMBL/GenBank/DDBJ whole genome shotgun (WGS) entry which is preliminary data.</text>
</comment>
<dbReference type="PRINTS" id="PR00344">
    <property type="entry name" value="BCTRLSENSOR"/>
</dbReference>
<evidence type="ECO:0000259" key="10">
    <source>
        <dbReference type="PROSITE" id="PS50110"/>
    </source>
</evidence>
<dbReference type="Gene3D" id="3.30.565.10">
    <property type="entry name" value="Histidine kinase-like ATPase, C-terminal domain"/>
    <property type="match status" value="1"/>
</dbReference>
<dbReference type="Gene3D" id="1.10.287.130">
    <property type="match status" value="1"/>
</dbReference>
<dbReference type="GO" id="GO:0000155">
    <property type="term" value="F:phosphorelay sensor kinase activity"/>
    <property type="evidence" value="ECO:0007669"/>
    <property type="project" value="UniProtKB-ARBA"/>
</dbReference>
<dbReference type="InterPro" id="IPR003594">
    <property type="entry name" value="HATPase_dom"/>
</dbReference>
<evidence type="ECO:0000256" key="5">
    <source>
        <dbReference type="ARBA" id="ARBA00022777"/>
    </source>
</evidence>
<keyword evidence="7" id="KW-0472">Membrane</keyword>
<dbReference type="SUPFAM" id="SSF52172">
    <property type="entry name" value="CheY-like"/>
    <property type="match status" value="1"/>
</dbReference>
<dbReference type="CDD" id="cd00082">
    <property type="entry name" value="HisKA"/>
    <property type="match status" value="1"/>
</dbReference>
<dbReference type="FunFam" id="1.10.287.130:FF:000001">
    <property type="entry name" value="Two-component sensor histidine kinase"/>
    <property type="match status" value="1"/>
</dbReference>
<comment type="catalytic activity">
    <reaction evidence="1">
        <text>ATP + protein L-histidine = ADP + protein N-phospho-L-histidine.</text>
        <dbReference type="EC" id="2.7.13.3"/>
    </reaction>
</comment>
<keyword evidence="4" id="KW-0808">Transferase</keyword>
<dbReference type="InterPro" id="IPR003661">
    <property type="entry name" value="HisK_dim/P_dom"/>
</dbReference>
<dbReference type="InterPro" id="IPR005467">
    <property type="entry name" value="His_kinase_dom"/>
</dbReference>
<dbReference type="AlphaFoldDB" id="A0ABD6HEM6"/>
<evidence type="ECO:0000313" key="13">
    <source>
        <dbReference type="Proteomes" id="UP000179454"/>
    </source>
</evidence>
<dbReference type="Proteomes" id="UP000179536">
    <property type="component" value="Unassembled WGS sequence"/>
</dbReference>
<evidence type="ECO:0000256" key="2">
    <source>
        <dbReference type="ARBA" id="ARBA00012438"/>
    </source>
</evidence>
<dbReference type="InterPro" id="IPR036890">
    <property type="entry name" value="HATPase_C_sf"/>
</dbReference>
<keyword evidence="5" id="KW-0418">Kinase</keyword>
<dbReference type="PROSITE" id="PS50110">
    <property type="entry name" value="RESPONSE_REGULATORY"/>
    <property type="match status" value="1"/>
</dbReference>
<gene>
    <name evidence="12" type="ORF">BBK91_023985</name>
    <name evidence="11" type="ORF">BBL17_024565</name>
</gene>
<dbReference type="PANTHER" id="PTHR43547">
    <property type="entry name" value="TWO-COMPONENT HISTIDINE KINASE"/>
    <property type="match status" value="1"/>
</dbReference>
<dbReference type="Pfam" id="PF00072">
    <property type="entry name" value="Response_reg"/>
    <property type="match status" value="1"/>
</dbReference>
<dbReference type="Pfam" id="PF02518">
    <property type="entry name" value="HATPase_c"/>
    <property type="match status" value="1"/>
</dbReference>
<feature type="domain" description="Response regulatory" evidence="10">
    <location>
        <begin position="6"/>
        <end position="123"/>
    </location>
</feature>
<dbReference type="CDD" id="cd00075">
    <property type="entry name" value="HATPase"/>
    <property type="match status" value="1"/>
</dbReference>
<keyword evidence="13" id="KW-1185">Reference proteome</keyword>
<reference evidence="13 14" key="1">
    <citation type="submission" date="2019-11" db="EMBL/GenBank/DDBJ databases">
        <title>Whole-genome sequencing of Allorhizobium vitis.</title>
        <authorList>
            <person name="Gan H.M."/>
            <person name="Savka M.A."/>
        </authorList>
    </citation>
    <scope>NUCLEOTIDE SEQUENCE [LARGE SCALE GENOMIC DNA]</scope>
    <source>
        <strain evidence="12 14">RF2/1</strain>
        <strain evidence="11 13">T1/7</strain>
    </source>
</reference>
<keyword evidence="6" id="KW-0902">Two-component regulatory system</keyword>
<dbReference type="PANTHER" id="PTHR43547:SF2">
    <property type="entry name" value="HYBRID SIGNAL TRANSDUCTION HISTIDINE KINASE C"/>
    <property type="match status" value="1"/>
</dbReference>
<feature type="modified residue" description="4-aspartylphosphate" evidence="8">
    <location>
        <position position="55"/>
    </location>
</feature>
<evidence type="ECO:0000256" key="6">
    <source>
        <dbReference type="ARBA" id="ARBA00023012"/>
    </source>
</evidence>
<evidence type="ECO:0000313" key="14">
    <source>
        <dbReference type="Proteomes" id="UP000179536"/>
    </source>
</evidence>
<dbReference type="Proteomes" id="UP000179454">
    <property type="component" value="Unassembled WGS sequence"/>
</dbReference>
<accession>A0ABD6HEM6</accession>
<dbReference type="Gene3D" id="3.40.50.2300">
    <property type="match status" value="1"/>
</dbReference>
<dbReference type="SMART" id="SM00387">
    <property type="entry name" value="HATPase_c"/>
    <property type="match status" value="1"/>
</dbReference>
<dbReference type="Pfam" id="PF00512">
    <property type="entry name" value="HisKA"/>
    <property type="match status" value="1"/>
</dbReference>
<name>A0ABD6HEM6_AGRVI</name>
<dbReference type="FunFam" id="3.30.565.10:FF:000006">
    <property type="entry name" value="Sensor histidine kinase WalK"/>
    <property type="match status" value="1"/>
</dbReference>
<evidence type="ECO:0000256" key="3">
    <source>
        <dbReference type="ARBA" id="ARBA00022553"/>
    </source>
</evidence>
<organism evidence="12 14">
    <name type="scientific">Agrobacterium vitis</name>
    <name type="common">Rhizobium vitis</name>
    <dbReference type="NCBI Taxonomy" id="373"/>
    <lineage>
        <taxon>Bacteria</taxon>
        <taxon>Pseudomonadati</taxon>
        <taxon>Pseudomonadota</taxon>
        <taxon>Alphaproteobacteria</taxon>
        <taxon>Hyphomicrobiales</taxon>
        <taxon>Rhizobiaceae</taxon>
        <taxon>Rhizobium/Agrobacterium group</taxon>
        <taxon>Agrobacterium</taxon>
    </lineage>
</organism>
<dbReference type="InterPro" id="IPR004358">
    <property type="entry name" value="Sig_transdc_His_kin-like_C"/>
</dbReference>
<evidence type="ECO:0000313" key="11">
    <source>
        <dbReference type="EMBL" id="MUO44951.1"/>
    </source>
</evidence>
<dbReference type="EC" id="2.7.13.3" evidence="2"/>
<feature type="domain" description="Histidine kinase" evidence="9">
    <location>
        <begin position="159"/>
        <end position="376"/>
    </location>
</feature>
<proteinExistence type="predicted"/>
<protein>
    <recommendedName>
        <fullName evidence="2">histidine kinase</fullName>
        <ecNumber evidence="2">2.7.13.3</ecNumber>
    </recommendedName>
</protein>
<dbReference type="SMART" id="SM00448">
    <property type="entry name" value="REC"/>
    <property type="match status" value="1"/>
</dbReference>
<evidence type="ECO:0000256" key="8">
    <source>
        <dbReference type="PROSITE-ProRule" id="PRU00169"/>
    </source>
</evidence>
<dbReference type="PROSITE" id="PS50109">
    <property type="entry name" value="HIS_KIN"/>
    <property type="match status" value="1"/>
</dbReference>
<dbReference type="SMART" id="SM00388">
    <property type="entry name" value="HisKA"/>
    <property type="match status" value="1"/>
</dbReference>
<evidence type="ECO:0000256" key="4">
    <source>
        <dbReference type="ARBA" id="ARBA00022679"/>
    </source>
</evidence>
<dbReference type="SUPFAM" id="SSF55874">
    <property type="entry name" value="ATPase domain of HSP90 chaperone/DNA topoisomerase II/histidine kinase"/>
    <property type="match status" value="1"/>
</dbReference>